<evidence type="ECO:0000259" key="7">
    <source>
        <dbReference type="Pfam" id="PF00892"/>
    </source>
</evidence>
<feature type="transmembrane region" description="Helical" evidence="6">
    <location>
        <begin position="302"/>
        <end position="321"/>
    </location>
</feature>
<keyword evidence="4 6" id="KW-1133">Transmembrane helix</keyword>
<accession>A0AAD5ZCL9</accession>
<evidence type="ECO:0000256" key="6">
    <source>
        <dbReference type="RuleBase" id="RU363077"/>
    </source>
</evidence>
<sequence>MVDRCSSSSSTLGLGWGWWREEAWRAHLGMAMVQFLYGVYHVLTKSVLNVGMNQIVFCVYRDLVAIAVLAPFAFFRERTKRRPLTGQLVRSFVLLGFTGIFGNQLLFLLGLSYTSPSYAAAFQPAIPVFTFILAAIVGVEAVNLYRKDGRAKVVGTIVCILGAALMVLYRGPAVVGPGGADVVNQNGISVPISGLNLGRLGGIGKWHLGVLCLIGNCFLMGAYFVIQAPVLLKYPASMSLTAYSYSFATLFMVVTGIFATNGLHEWILTSPEIIAIIYAGVVASCLNYAIMTWANKVLGPSLVSLYIPLQPLMSTLLSTMFLGTAIYLGSIIGGISIVVGLYVVTWARYKESQSESMVSIEYYDPLLPENPPSLKTLGKMPSTSTLDP</sequence>
<keyword evidence="5 6" id="KW-0472">Membrane</keyword>
<protein>
    <recommendedName>
        <fullName evidence="6">WAT1-related protein</fullName>
    </recommendedName>
</protein>
<evidence type="ECO:0000256" key="4">
    <source>
        <dbReference type="ARBA" id="ARBA00022989"/>
    </source>
</evidence>
<evidence type="ECO:0000256" key="1">
    <source>
        <dbReference type="ARBA" id="ARBA00004141"/>
    </source>
</evidence>
<dbReference type="InterPro" id="IPR000620">
    <property type="entry name" value="EamA_dom"/>
</dbReference>
<feature type="transmembrane region" description="Helical" evidence="6">
    <location>
        <begin position="266"/>
        <end position="290"/>
    </location>
</feature>
<comment type="similarity">
    <text evidence="2 6">Belongs to the drug/metabolite transporter (DMT) superfamily. Plant drug/metabolite exporter (P-DME) (TC 2.A.7.4) family.</text>
</comment>
<proteinExistence type="inferred from homology"/>
<name>A0AAD5ZCL9_9POAL</name>
<reference evidence="8 9" key="1">
    <citation type="journal article" date="2022" name="Cell">
        <title>Repeat-based holocentromeres influence genome architecture and karyotype evolution.</title>
        <authorList>
            <person name="Hofstatter P.G."/>
            <person name="Thangavel G."/>
            <person name="Lux T."/>
            <person name="Neumann P."/>
            <person name="Vondrak T."/>
            <person name="Novak P."/>
            <person name="Zhang M."/>
            <person name="Costa L."/>
            <person name="Castellani M."/>
            <person name="Scott A."/>
            <person name="Toegelov H."/>
            <person name="Fuchs J."/>
            <person name="Mata-Sucre Y."/>
            <person name="Dias Y."/>
            <person name="Vanzela A.L.L."/>
            <person name="Huettel B."/>
            <person name="Almeida C.C.S."/>
            <person name="Simkova H."/>
            <person name="Souza G."/>
            <person name="Pedrosa-Harand A."/>
            <person name="Macas J."/>
            <person name="Mayer K.F.X."/>
            <person name="Houben A."/>
            <person name="Marques A."/>
        </authorList>
    </citation>
    <scope>NUCLEOTIDE SEQUENCE [LARGE SCALE GENOMIC DNA]</scope>
    <source>
        <strain evidence="8">RhyTen1mFocal</strain>
    </source>
</reference>
<evidence type="ECO:0000313" key="8">
    <source>
        <dbReference type="EMBL" id="KAJ3690884.1"/>
    </source>
</evidence>
<evidence type="ECO:0000256" key="3">
    <source>
        <dbReference type="ARBA" id="ARBA00022692"/>
    </source>
</evidence>
<feature type="transmembrane region" description="Helical" evidence="6">
    <location>
        <begin position="206"/>
        <end position="226"/>
    </location>
</feature>
<evidence type="ECO:0000313" key="9">
    <source>
        <dbReference type="Proteomes" id="UP001210211"/>
    </source>
</evidence>
<feature type="domain" description="EamA" evidence="7">
    <location>
        <begin position="27"/>
        <end position="167"/>
    </location>
</feature>
<dbReference type="EMBL" id="JAMRDG010000002">
    <property type="protein sequence ID" value="KAJ3690884.1"/>
    <property type="molecule type" value="Genomic_DNA"/>
</dbReference>
<feature type="transmembrane region" description="Helical" evidence="6">
    <location>
        <begin position="87"/>
        <end position="111"/>
    </location>
</feature>
<comment type="subcellular location">
    <subcellularLocation>
        <location evidence="1 6">Membrane</location>
        <topology evidence="1 6">Multi-pass membrane protein</topology>
    </subcellularLocation>
</comment>
<dbReference type="InterPro" id="IPR037185">
    <property type="entry name" value="EmrE-like"/>
</dbReference>
<dbReference type="GO" id="GO:0022857">
    <property type="term" value="F:transmembrane transporter activity"/>
    <property type="evidence" value="ECO:0007669"/>
    <property type="project" value="InterPro"/>
</dbReference>
<feature type="transmembrane region" description="Helical" evidence="6">
    <location>
        <begin position="54"/>
        <end position="75"/>
    </location>
</feature>
<feature type="transmembrane region" description="Helical" evidence="6">
    <location>
        <begin position="117"/>
        <end position="139"/>
    </location>
</feature>
<dbReference type="PANTHER" id="PTHR31218">
    <property type="entry name" value="WAT1-RELATED PROTEIN"/>
    <property type="match status" value="1"/>
</dbReference>
<gene>
    <name evidence="8" type="ORF">LUZ61_020048</name>
</gene>
<dbReference type="GO" id="GO:0016020">
    <property type="term" value="C:membrane"/>
    <property type="evidence" value="ECO:0007669"/>
    <property type="project" value="UniProtKB-SubCell"/>
</dbReference>
<evidence type="ECO:0000256" key="5">
    <source>
        <dbReference type="ARBA" id="ARBA00023136"/>
    </source>
</evidence>
<dbReference type="InterPro" id="IPR030184">
    <property type="entry name" value="WAT1-related"/>
</dbReference>
<feature type="transmembrane region" description="Helical" evidence="6">
    <location>
        <begin position="238"/>
        <end position="260"/>
    </location>
</feature>
<organism evidence="8 9">
    <name type="scientific">Rhynchospora tenuis</name>
    <dbReference type="NCBI Taxonomy" id="198213"/>
    <lineage>
        <taxon>Eukaryota</taxon>
        <taxon>Viridiplantae</taxon>
        <taxon>Streptophyta</taxon>
        <taxon>Embryophyta</taxon>
        <taxon>Tracheophyta</taxon>
        <taxon>Spermatophyta</taxon>
        <taxon>Magnoliopsida</taxon>
        <taxon>Liliopsida</taxon>
        <taxon>Poales</taxon>
        <taxon>Cyperaceae</taxon>
        <taxon>Cyperoideae</taxon>
        <taxon>Rhynchosporeae</taxon>
        <taxon>Rhynchospora</taxon>
    </lineage>
</organism>
<feature type="transmembrane region" description="Helical" evidence="6">
    <location>
        <begin position="151"/>
        <end position="169"/>
    </location>
</feature>
<feature type="transmembrane region" description="Helical" evidence="6">
    <location>
        <begin position="327"/>
        <end position="347"/>
    </location>
</feature>
<comment type="caution">
    <text evidence="8">The sequence shown here is derived from an EMBL/GenBank/DDBJ whole genome shotgun (WGS) entry which is preliminary data.</text>
</comment>
<keyword evidence="3 6" id="KW-0812">Transmembrane</keyword>
<keyword evidence="9" id="KW-1185">Reference proteome</keyword>
<dbReference type="Pfam" id="PF00892">
    <property type="entry name" value="EamA"/>
    <property type="match status" value="2"/>
</dbReference>
<evidence type="ECO:0000256" key="2">
    <source>
        <dbReference type="ARBA" id="ARBA00007635"/>
    </source>
</evidence>
<dbReference type="AlphaFoldDB" id="A0AAD5ZCL9"/>
<dbReference type="Proteomes" id="UP001210211">
    <property type="component" value="Unassembled WGS sequence"/>
</dbReference>
<dbReference type="SUPFAM" id="SSF103481">
    <property type="entry name" value="Multidrug resistance efflux transporter EmrE"/>
    <property type="match status" value="2"/>
</dbReference>
<feature type="domain" description="EamA" evidence="7">
    <location>
        <begin position="208"/>
        <end position="345"/>
    </location>
</feature>